<dbReference type="OrthoDB" id="3364175at2759"/>
<organism evidence="5 6">
    <name type="scientific">Talaromyces islandicus</name>
    <name type="common">Penicillium islandicum</name>
    <dbReference type="NCBI Taxonomy" id="28573"/>
    <lineage>
        <taxon>Eukaryota</taxon>
        <taxon>Fungi</taxon>
        <taxon>Dikarya</taxon>
        <taxon>Ascomycota</taxon>
        <taxon>Pezizomycotina</taxon>
        <taxon>Eurotiomycetes</taxon>
        <taxon>Eurotiomycetidae</taxon>
        <taxon>Eurotiales</taxon>
        <taxon>Trichocomaceae</taxon>
        <taxon>Talaromyces</taxon>
        <taxon>Talaromyces sect. Islandici</taxon>
    </lineage>
</organism>
<dbReference type="PANTHER" id="PTHR47424:SF2">
    <property type="entry name" value="TRANSCRIPTION FACTOR DOMAIN-CONTAINING PROTEIN-RELATED"/>
    <property type="match status" value="1"/>
</dbReference>
<dbReference type="Proteomes" id="UP000054383">
    <property type="component" value="Unassembled WGS sequence"/>
</dbReference>
<dbReference type="GO" id="GO:0006351">
    <property type="term" value="P:DNA-templated transcription"/>
    <property type="evidence" value="ECO:0007669"/>
    <property type="project" value="InterPro"/>
</dbReference>
<dbReference type="InterPro" id="IPR051127">
    <property type="entry name" value="Fungal_SecMet_Regulators"/>
</dbReference>
<dbReference type="GO" id="GO:0000435">
    <property type="term" value="P:positive regulation of transcription from RNA polymerase II promoter by galactose"/>
    <property type="evidence" value="ECO:0007669"/>
    <property type="project" value="TreeGrafter"/>
</dbReference>
<evidence type="ECO:0000313" key="6">
    <source>
        <dbReference type="Proteomes" id="UP000054383"/>
    </source>
</evidence>
<keyword evidence="3" id="KW-0539">Nucleus</keyword>
<dbReference type="SMART" id="SM00906">
    <property type="entry name" value="Fungal_trans"/>
    <property type="match status" value="1"/>
</dbReference>
<evidence type="ECO:0000256" key="1">
    <source>
        <dbReference type="ARBA" id="ARBA00023015"/>
    </source>
</evidence>
<dbReference type="CDD" id="cd12148">
    <property type="entry name" value="fungal_TF_MHR"/>
    <property type="match status" value="1"/>
</dbReference>
<protein>
    <submittedName>
        <fullName evidence="5">Regulatory protein GAL4</fullName>
    </submittedName>
</protein>
<dbReference type="Pfam" id="PF04082">
    <property type="entry name" value="Fungal_trans"/>
    <property type="match status" value="1"/>
</dbReference>
<dbReference type="GO" id="GO:0008270">
    <property type="term" value="F:zinc ion binding"/>
    <property type="evidence" value="ECO:0007669"/>
    <property type="project" value="InterPro"/>
</dbReference>
<accession>A0A0U1M4S9</accession>
<dbReference type="GO" id="GO:0000981">
    <property type="term" value="F:DNA-binding transcription factor activity, RNA polymerase II-specific"/>
    <property type="evidence" value="ECO:0007669"/>
    <property type="project" value="TreeGrafter"/>
</dbReference>
<dbReference type="GO" id="GO:0000978">
    <property type="term" value="F:RNA polymerase II cis-regulatory region sequence-specific DNA binding"/>
    <property type="evidence" value="ECO:0007669"/>
    <property type="project" value="TreeGrafter"/>
</dbReference>
<evidence type="ECO:0000313" key="5">
    <source>
        <dbReference type="EMBL" id="CRG90535.1"/>
    </source>
</evidence>
<evidence type="ECO:0000256" key="3">
    <source>
        <dbReference type="ARBA" id="ARBA00023242"/>
    </source>
</evidence>
<evidence type="ECO:0000259" key="4">
    <source>
        <dbReference type="SMART" id="SM00906"/>
    </source>
</evidence>
<reference evidence="5 6" key="1">
    <citation type="submission" date="2015-04" db="EMBL/GenBank/DDBJ databases">
        <authorList>
            <person name="Syromyatnikov M.Y."/>
            <person name="Popov V.N."/>
        </authorList>
    </citation>
    <scope>NUCLEOTIDE SEQUENCE [LARGE SCALE GENOMIC DNA]</scope>
    <source>
        <strain evidence="5">WF-38-12</strain>
    </source>
</reference>
<dbReference type="AlphaFoldDB" id="A0A0U1M4S9"/>
<gene>
    <name evidence="5" type="ORF">PISL3812_07579</name>
</gene>
<keyword evidence="1" id="KW-0805">Transcription regulation</keyword>
<dbReference type="GO" id="GO:0005634">
    <property type="term" value="C:nucleus"/>
    <property type="evidence" value="ECO:0007669"/>
    <property type="project" value="TreeGrafter"/>
</dbReference>
<proteinExistence type="predicted"/>
<dbReference type="EMBL" id="CVMT01000008">
    <property type="protein sequence ID" value="CRG90535.1"/>
    <property type="molecule type" value="Genomic_DNA"/>
</dbReference>
<keyword evidence="6" id="KW-1185">Reference proteome</keyword>
<feature type="domain" description="Xylanolytic transcriptional activator regulatory" evidence="4">
    <location>
        <begin position="203"/>
        <end position="277"/>
    </location>
</feature>
<dbReference type="InterPro" id="IPR007219">
    <property type="entry name" value="XnlR_reg_dom"/>
</dbReference>
<keyword evidence="2" id="KW-0804">Transcription</keyword>
<dbReference type="PANTHER" id="PTHR47424">
    <property type="entry name" value="REGULATORY PROTEIN GAL4"/>
    <property type="match status" value="1"/>
</dbReference>
<dbReference type="OMA" id="NSHIPAC"/>
<sequence length="440" mass="49837">MGDVEEIVHTLVQEQDDQLAQFGLLPDDLFGPNDSANLSLDLSSALANRPYESSAANGNRLTSCISSHPSGNISKDTEQTVQGLSQLTANERQAVSAERYINAYYLNYRPAHPFIHEMTFRDTYATHGLSAHSLTWSILVNAVIAIGSWCLKETNSEIDMEYYLRAKELLEQVSLMEPGNLSLIQGLLLLHDFSQKRGMPETGLHYLSAASRMAINIGLHKEDPNHTTTPFESEMRRWVWWSIYIYDSCAAKNFGVPILLPENKFITTKSVLNIHDEAFDPLAASVPSEINGVTIYSGLIFQAKFHLTANNIYRRLISTPNISIPEVQEMEKLIDAWHDSLPPYLKQPNSPADSETMNITKDRLRICDKNLRILLWKPFLFKRPLNESSGHHFIDSKNDLHKECAFRCLFTAKESMSLVLQSIRRRQPNRPVASFLLYAP</sequence>
<evidence type="ECO:0000256" key="2">
    <source>
        <dbReference type="ARBA" id="ARBA00023163"/>
    </source>
</evidence>
<name>A0A0U1M4S9_TALIS</name>